<dbReference type="OMA" id="WANEVVG"/>
<dbReference type="SUPFAM" id="SSF88713">
    <property type="entry name" value="Glycoside hydrolase/deacetylase"/>
    <property type="match status" value="1"/>
</dbReference>
<dbReference type="InterPro" id="IPR052740">
    <property type="entry name" value="CE4"/>
</dbReference>
<dbReference type="OrthoDB" id="504708at2759"/>
<evidence type="ECO:0000313" key="2">
    <source>
        <dbReference type="EMBL" id="KOF62336.1"/>
    </source>
</evidence>
<feature type="domain" description="NodB homology" evidence="1">
    <location>
        <begin position="20"/>
        <end position="103"/>
    </location>
</feature>
<dbReference type="InterPro" id="IPR011330">
    <property type="entry name" value="Glyco_hydro/deAcase_b/a-brl"/>
</dbReference>
<dbReference type="InterPro" id="IPR002509">
    <property type="entry name" value="NODB_dom"/>
</dbReference>
<dbReference type="Gene3D" id="3.20.20.370">
    <property type="entry name" value="Glycoside hydrolase/deacetylase"/>
    <property type="match status" value="1"/>
</dbReference>
<reference evidence="2" key="1">
    <citation type="submission" date="2015-07" db="EMBL/GenBank/DDBJ databases">
        <title>MeaNS - Measles Nucleotide Surveillance Program.</title>
        <authorList>
            <person name="Tran T."/>
            <person name="Druce J."/>
        </authorList>
    </citation>
    <scope>NUCLEOTIDE SEQUENCE</scope>
    <source>
        <strain evidence="2">UCB-OBI-ISO-001</strain>
        <tissue evidence="2">Gonad</tissue>
    </source>
</reference>
<evidence type="ECO:0000259" key="1">
    <source>
        <dbReference type="Pfam" id="PF01522"/>
    </source>
</evidence>
<name>A0A0L8FFY4_OCTBM</name>
<dbReference type="GO" id="GO:0005975">
    <property type="term" value="P:carbohydrate metabolic process"/>
    <property type="evidence" value="ECO:0007669"/>
    <property type="project" value="InterPro"/>
</dbReference>
<accession>A0A0L8FFY4</accession>
<proteinExistence type="predicted"/>
<dbReference type="PANTHER" id="PTHR45985:SF3">
    <property type="entry name" value="CHITIN DEACETYLASE-LIKE 4"/>
    <property type="match status" value="1"/>
</dbReference>
<gene>
    <name evidence="2" type="ORF">OCBIM_22024049mg</name>
</gene>
<dbReference type="Pfam" id="PF01522">
    <property type="entry name" value="Polysacc_deac_1"/>
    <property type="match status" value="1"/>
</dbReference>
<dbReference type="AlphaFoldDB" id="A0A0L8FFY4"/>
<protein>
    <recommendedName>
        <fullName evidence="1">NodB homology domain-containing protein</fullName>
    </recommendedName>
</protein>
<organism evidence="2">
    <name type="scientific">Octopus bimaculoides</name>
    <name type="common">California two-spotted octopus</name>
    <dbReference type="NCBI Taxonomy" id="37653"/>
    <lineage>
        <taxon>Eukaryota</taxon>
        <taxon>Metazoa</taxon>
        <taxon>Spiralia</taxon>
        <taxon>Lophotrochozoa</taxon>
        <taxon>Mollusca</taxon>
        <taxon>Cephalopoda</taxon>
        <taxon>Coleoidea</taxon>
        <taxon>Octopodiformes</taxon>
        <taxon>Octopoda</taxon>
        <taxon>Incirrata</taxon>
        <taxon>Octopodidae</taxon>
        <taxon>Octopus</taxon>
    </lineage>
</organism>
<sequence>MAYYRRLLDSSITNPNGCPIQATFFVSGDYTNYNSVKELYQHGHEIASHSKTHKLPVTYWWNANRVIYTNEIVGMKQELCMRANIFESDIRGMRSPFLALGKDAQFETLETYRFKYDSSMVTGSVATTAEVPTWPFTLDYPVKKKYCTLRNCPEKSYPGLWEVPLIRWYNNRGGACSMPDACRVSSNPRTVLQFLRDNFNRHYKRNKAPFGIFLHSPWLMKNLNPLKQFLKEVSRNKDVWFVTVSQALQWIQNPVPLNNISQFRSWNCK</sequence>
<dbReference type="PANTHER" id="PTHR45985">
    <property type="match status" value="1"/>
</dbReference>
<dbReference type="GO" id="GO:0016810">
    <property type="term" value="F:hydrolase activity, acting on carbon-nitrogen (but not peptide) bonds"/>
    <property type="evidence" value="ECO:0007669"/>
    <property type="project" value="InterPro"/>
</dbReference>
<dbReference type="EMBL" id="KQ433770">
    <property type="protein sequence ID" value="KOF62336.1"/>
    <property type="molecule type" value="Genomic_DNA"/>
</dbReference>